<evidence type="ECO:0000256" key="3">
    <source>
        <dbReference type="ARBA" id="ARBA00023157"/>
    </source>
</evidence>
<dbReference type="Pfam" id="PF00052">
    <property type="entry name" value="Laminin_B"/>
    <property type="match status" value="1"/>
</dbReference>
<keyword evidence="1" id="KW-0732">Signal</keyword>
<dbReference type="PROSITE" id="PS51115">
    <property type="entry name" value="LAMININ_IVA"/>
    <property type="match status" value="1"/>
</dbReference>
<protein>
    <submittedName>
        <fullName evidence="7">Laminin B (Domain IV)</fullName>
    </submittedName>
</protein>
<evidence type="ECO:0000259" key="6">
    <source>
        <dbReference type="PROSITE" id="PS51115"/>
    </source>
</evidence>
<dbReference type="OrthoDB" id="960694at2"/>
<keyword evidence="2" id="KW-0677">Repeat</keyword>
<keyword evidence="8" id="KW-1185">Reference proteome</keyword>
<keyword evidence="5" id="KW-0472">Membrane</keyword>
<sequence length="202" mass="22548">MSTTFFKSEKIVFYRFVFFIGLLSIILLKCSKFNKPGPTLPTVSNFEEDNQGWRISENSENTVPEYSTSGGNPGGYIYTTDRLSNAWYFVASTRFANEVKKGYGKTLYFDLKQSATDAQYDADDVILTDGTIVLTFDTAYNPSTTWTHYSIKLDELSGWKKGASEATGTDIQAVLQNLTELKIRGEFRTGPDTGGLDNAIIE</sequence>
<keyword evidence="5" id="KW-1133">Transmembrane helix</keyword>
<feature type="transmembrane region" description="Helical" evidence="5">
    <location>
        <begin position="12"/>
        <end position="28"/>
    </location>
</feature>
<evidence type="ECO:0000256" key="1">
    <source>
        <dbReference type="ARBA" id="ARBA00022729"/>
    </source>
</evidence>
<reference evidence="7 8" key="1">
    <citation type="submission" date="2016-10" db="EMBL/GenBank/DDBJ databases">
        <authorList>
            <person name="de Groot N.N."/>
        </authorList>
    </citation>
    <scope>NUCLEOTIDE SEQUENCE [LARGE SCALE GENOMIC DNA]</scope>
    <source>
        <strain evidence="7 8">DSM 26130</strain>
    </source>
</reference>
<name>A0A1I1PT71_9BACT</name>
<dbReference type="Proteomes" id="UP000198598">
    <property type="component" value="Unassembled WGS sequence"/>
</dbReference>
<gene>
    <name evidence="7" type="ORF">SAMN05216167_103427</name>
</gene>
<organism evidence="7 8">
    <name type="scientific">Spirosoma endophyticum</name>
    <dbReference type="NCBI Taxonomy" id="662367"/>
    <lineage>
        <taxon>Bacteria</taxon>
        <taxon>Pseudomonadati</taxon>
        <taxon>Bacteroidota</taxon>
        <taxon>Cytophagia</taxon>
        <taxon>Cytophagales</taxon>
        <taxon>Cytophagaceae</taxon>
        <taxon>Spirosoma</taxon>
    </lineage>
</organism>
<accession>A0A1I1PT71</accession>
<feature type="domain" description="Laminin IV type A" evidence="6">
    <location>
        <begin position="48"/>
        <end position="202"/>
    </location>
</feature>
<proteinExistence type="predicted"/>
<dbReference type="InterPro" id="IPR000034">
    <property type="entry name" value="Laminin_IV"/>
</dbReference>
<dbReference type="EMBL" id="FOLQ01000003">
    <property type="protein sequence ID" value="SFD13091.1"/>
    <property type="molecule type" value="Genomic_DNA"/>
</dbReference>
<keyword evidence="4" id="KW-0325">Glycoprotein</keyword>
<dbReference type="AlphaFoldDB" id="A0A1I1PT71"/>
<dbReference type="STRING" id="662367.SAMN05216167_103427"/>
<evidence type="ECO:0000256" key="2">
    <source>
        <dbReference type="ARBA" id="ARBA00022737"/>
    </source>
</evidence>
<keyword evidence="3" id="KW-1015">Disulfide bond</keyword>
<evidence type="ECO:0000256" key="4">
    <source>
        <dbReference type="ARBA" id="ARBA00023180"/>
    </source>
</evidence>
<keyword evidence="5" id="KW-0812">Transmembrane</keyword>
<evidence type="ECO:0000313" key="7">
    <source>
        <dbReference type="EMBL" id="SFD13091.1"/>
    </source>
</evidence>
<evidence type="ECO:0000256" key="5">
    <source>
        <dbReference type="SAM" id="Phobius"/>
    </source>
</evidence>
<evidence type="ECO:0000313" key="8">
    <source>
        <dbReference type="Proteomes" id="UP000198598"/>
    </source>
</evidence>
<dbReference type="Gene3D" id="2.60.120.200">
    <property type="match status" value="1"/>
</dbReference>